<dbReference type="EMBL" id="CAADFR010000159">
    <property type="protein sequence ID" value="VFK43864.1"/>
    <property type="molecule type" value="Genomic_DNA"/>
</dbReference>
<dbReference type="PROSITE" id="PS00105">
    <property type="entry name" value="AA_TRANSFER_CLASS_1"/>
    <property type="match status" value="1"/>
</dbReference>
<dbReference type="CDD" id="cd01750">
    <property type="entry name" value="GATase1_CobQ"/>
    <property type="match status" value="1"/>
</dbReference>
<comment type="pathway">
    <text evidence="2 9">Cofactor biosynthesis; adenosylcobalamin biosynthesis.</text>
</comment>
<dbReference type="PROSITE" id="PS51274">
    <property type="entry name" value="GATASE_COBBQ"/>
    <property type="match status" value="1"/>
</dbReference>
<dbReference type="Gene3D" id="3.40.50.300">
    <property type="entry name" value="P-loop containing nucleotide triphosphate hydrolases"/>
    <property type="match status" value="1"/>
</dbReference>
<dbReference type="InterPro" id="IPR015421">
    <property type="entry name" value="PyrdxlP-dep_Trfase_major"/>
</dbReference>
<dbReference type="CDD" id="cd05389">
    <property type="entry name" value="CobQ_N"/>
    <property type="match status" value="1"/>
</dbReference>
<dbReference type="InterPro" id="IPR047045">
    <property type="entry name" value="CobQ_N"/>
</dbReference>
<comment type="similarity">
    <text evidence="3 9">Belongs to the CobB/CobQ family. CobQ subfamily.</text>
</comment>
<dbReference type="GO" id="GO:0048472">
    <property type="term" value="F:threonine-phosphate decarboxylase activity"/>
    <property type="evidence" value="ECO:0007669"/>
    <property type="project" value="UniProtKB-EC"/>
</dbReference>
<dbReference type="NCBIfam" id="NF001989">
    <property type="entry name" value="PRK00784.1"/>
    <property type="match status" value="1"/>
</dbReference>
<dbReference type="NCBIfam" id="TIGR01140">
    <property type="entry name" value="L_thr_O3P_dcar"/>
    <property type="match status" value="1"/>
</dbReference>
<comment type="catalytic activity">
    <reaction evidence="8">
        <text>O-phospho-L-threonine + H(+) = (R)-1-aminopropan-2-yl phosphate + CO2</text>
        <dbReference type="Rhea" id="RHEA:11492"/>
        <dbReference type="ChEBI" id="CHEBI:15378"/>
        <dbReference type="ChEBI" id="CHEBI:16526"/>
        <dbReference type="ChEBI" id="CHEBI:58563"/>
        <dbReference type="ChEBI" id="CHEBI:58675"/>
        <dbReference type="EC" id="4.1.1.81"/>
    </reaction>
</comment>
<dbReference type="SUPFAM" id="SSF52540">
    <property type="entry name" value="P-loop containing nucleoside triphosphate hydrolases"/>
    <property type="match status" value="1"/>
</dbReference>
<dbReference type="InterPro" id="IPR027417">
    <property type="entry name" value="P-loop_NTPase"/>
</dbReference>
<dbReference type="PANTHER" id="PTHR21343:SF1">
    <property type="entry name" value="COBYRIC ACID SYNTHASE"/>
    <property type="match status" value="1"/>
</dbReference>
<name>A0A450YQN8_9GAMM</name>
<evidence type="ECO:0000256" key="3">
    <source>
        <dbReference type="ARBA" id="ARBA00006205"/>
    </source>
</evidence>
<dbReference type="UniPathway" id="UPA00148"/>
<dbReference type="GO" id="GO:0015420">
    <property type="term" value="F:ABC-type vitamin B12 transporter activity"/>
    <property type="evidence" value="ECO:0007669"/>
    <property type="project" value="UniProtKB-UniRule"/>
</dbReference>
<proteinExistence type="inferred from homology"/>
<evidence type="ECO:0000259" key="12">
    <source>
        <dbReference type="Pfam" id="PF07685"/>
    </source>
</evidence>
<dbReference type="PANTHER" id="PTHR21343">
    <property type="entry name" value="DETHIOBIOTIN SYNTHETASE"/>
    <property type="match status" value="1"/>
</dbReference>
<dbReference type="Gene3D" id="3.40.50.880">
    <property type="match status" value="1"/>
</dbReference>
<dbReference type="InterPro" id="IPR015424">
    <property type="entry name" value="PyrdxlP-dep_Trfase"/>
</dbReference>
<dbReference type="InterPro" id="IPR033949">
    <property type="entry name" value="CobQ_GATase1"/>
</dbReference>
<evidence type="ECO:0000256" key="5">
    <source>
        <dbReference type="ARBA" id="ARBA00022573"/>
    </source>
</evidence>
<keyword evidence="5 9" id="KW-0169">Cobalamin biosynthesis</keyword>
<feature type="domain" description="CobQ/CobB/MinD/ParA nucleotide binding" evidence="11">
    <location>
        <begin position="409"/>
        <end position="634"/>
    </location>
</feature>
<evidence type="ECO:0000256" key="1">
    <source>
        <dbReference type="ARBA" id="ARBA00003444"/>
    </source>
</evidence>
<dbReference type="CDD" id="cd00609">
    <property type="entry name" value="AAT_like"/>
    <property type="match status" value="1"/>
</dbReference>
<evidence type="ECO:0000259" key="10">
    <source>
        <dbReference type="Pfam" id="PF00155"/>
    </source>
</evidence>
<dbReference type="HAMAP" id="MF_00028">
    <property type="entry name" value="CobQ"/>
    <property type="match status" value="1"/>
</dbReference>
<evidence type="ECO:0000256" key="9">
    <source>
        <dbReference type="HAMAP-Rule" id="MF_00028"/>
    </source>
</evidence>
<feature type="active site" evidence="9">
    <location>
        <position position="845"/>
    </location>
</feature>
<dbReference type="InterPro" id="IPR004459">
    <property type="entry name" value="CobQ_synth"/>
</dbReference>
<dbReference type="PROSITE" id="PS51273">
    <property type="entry name" value="GATASE_TYPE_1"/>
    <property type="match status" value="1"/>
</dbReference>
<evidence type="ECO:0000256" key="8">
    <source>
        <dbReference type="ARBA" id="ARBA00048531"/>
    </source>
</evidence>
<dbReference type="Pfam" id="PF07685">
    <property type="entry name" value="GATase_3"/>
    <property type="match status" value="1"/>
</dbReference>
<evidence type="ECO:0000256" key="7">
    <source>
        <dbReference type="ARBA" id="ARBA00025166"/>
    </source>
</evidence>
<evidence type="ECO:0000256" key="6">
    <source>
        <dbReference type="ARBA" id="ARBA00022962"/>
    </source>
</evidence>
<dbReference type="InterPro" id="IPR011698">
    <property type="entry name" value="GATase_3"/>
</dbReference>
<sequence>MAWASKVSFMRFEHGGHVRDLSRLAGCEVGELLDFSANINPLGPPDGLRQVISRHIETLIHYPDPRCQTLREAIASVFSLPATQVVCGNGSTEILYALPHAFSRPPSRIFSPATARDHIVTRAVIPVPSYIDYRVAAARAGLGVTTVTSGPERGFSVDWARVERELAGNELVIVGQPGNPSGAMFDPDELLTLSDRYPATLFLVDEAFADFAPGHETLALRGRDNIVVLRSMTKFHGIPGLRLGYALGSERIVERISDALPPWSVGALAQAAGAAILRDRAYADKTRAEVARLRERLHRGLLDLNSGITVFPSVANYLLARLDEPNPDAATLARRLLAHRIAIRVCDNYEGLDDRDASGGKPNGRYFRVAVRAEEENERLLHAISRCLSGRPPRKERIRAGAKPPTPAIMFQGTSSNAGKSVLAAAFCRILLQDGYRVAPFKAQNMSLNSYVTRTGGEMGRAQVVQAQACRLDPDVRMNPVLLKPNSDIGSQVILEGKPVGNMDVDNYIRYKRRVLDTVKANYDALASEVDAMVIEGAGSPGEVNLKKHDIVNMGMAAHARSPVLIVGDIDRGGVFASFVGTMEVLWERERARVAGFIINRFRGQRALLAEAMEYTRDHTGAPVLGVIPYLSDLGLPEEDSVTFKATDKDAARGPDQVEIAVIDLPHISNFTDFDPLVLETDVCLRIVREARRLGSPDAIILPGSKNVPNDLAYLRTSGLAERIVALARQGTTIVGVCGGMQMLGNEIADPHGIESHEFHARGDDSHGGAWVGLGLLPLRTILAPEKTLKRVSSRHPESGLTLQGYEIHHGYTSGDNPIPAMITDDGNVIGFSSRNGRISGTYLHGLYDNDAFRRWFIDSLRARRGLAPLGVAARVAYDLEPALDRLAQVVRANLDVEGIYRKMGLG</sequence>
<organism evidence="13">
    <name type="scientific">Candidatus Kentrum sp. SD</name>
    <dbReference type="NCBI Taxonomy" id="2126332"/>
    <lineage>
        <taxon>Bacteria</taxon>
        <taxon>Pseudomonadati</taxon>
        <taxon>Pseudomonadota</taxon>
        <taxon>Gammaproteobacteria</taxon>
        <taxon>Candidatus Kentrum</taxon>
    </lineage>
</organism>
<dbReference type="InterPro" id="IPR005860">
    <property type="entry name" value="CobD"/>
</dbReference>
<comment type="function">
    <text evidence="7 9">Catalyzes amidations at positions B, D, E, and G on adenosylcobyrinic A,C-diamide. NH(2) groups are provided by glutamine, and one molecule of ATP is hydrogenolyzed for each amidation.</text>
</comment>
<evidence type="ECO:0000256" key="2">
    <source>
        <dbReference type="ARBA" id="ARBA00004953"/>
    </source>
</evidence>
<dbReference type="InterPro" id="IPR029062">
    <property type="entry name" value="Class_I_gatase-like"/>
</dbReference>
<feature type="domain" description="Aminotransferase class I/classII large" evidence="10">
    <location>
        <begin position="32"/>
        <end position="384"/>
    </location>
</feature>
<dbReference type="Pfam" id="PF01656">
    <property type="entry name" value="CbiA"/>
    <property type="match status" value="1"/>
</dbReference>
<dbReference type="SUPFAM" id="SSF53383">
    <property type="entry name" value="PLP-dependent transferases"/>
    <property type="match status" value="1"/>
</dbReference>
<dbReference type="Pfam" id="PF00155">
    <property type="entry name" value="Aminotran_1_2"/>
    <property type="match status" value="1"/>
</dbReference>
<dbReference type="Gene3D" id="3.90.1150.10">
    <property type="entry name" value="Aspartate Aminotransferase, domain 1"/>
    <property type="match status" value="1"/>
</dbReference>
<dbReference type="SUPFAM" id="SSF52317">
    <property type="entry name" value="Class I glutamine amidotransferase-like"/>
    <property type="match status" value="1"/>
</dbReference>
<dbReference type="NCBIfam" id="TIGR00313">
    <property type="entry name" value="cobQ"/>
    <property type="match status" value="1"/>
</dbReference>
<gene>
    <name evidence="9" type="primary">cobQ</name>
    <name evidence="13" type="ORF">BECKSD772F_GA0070984_11594</name>
</gene>
<dbReference type="Gene3D" id="3.40.640.10">
    <property type="entry name" value="Type I PLP-dependent aspartate aminotransferase-like (Major domain)"/>
    <property type="match status" value="1"/>
</dbReference>
<evidence type="ECO:0000256" key="4">
    <source>
        <dbReference type="ARBA" id="ARBA00019833"/>
    </source>
</evidence>
<dbReference type="InterPro" id="IPR004838">
    <property type="entry name" value="NHTrfase_class1_PyrdxlP-BS"/>
</dbReference>
<reference evidence="13" key="1">
    <citation type="submission" date="2019-02" db="EMBL/GenBank/DDBJ databases">
        <authorList>
            <person name="Gruber-Vodicka R. H."/>
            <person name="Seah K. B. B."/>
        </authorList>
    </citation>
    <scope>NUCLEOTIDE SEQUENCE</scope>
    <source>
        <strain evidence="13">BECK_S1321</strain>
    </source>
</reference>
<comment type="function">
    <text evidence="1">Decarboxylates L-threonine-O-3-phosphate to yield (R)-1-amino-2-propanol O-2-phosphate, the precursor for the linkage between the nucleotide loop and the corrin ring in cobalamin.</text>
</comment>
<evidence type="ECO:0000313" key="13">
    <source>
        <dbReference type="EMBL" id="VFK43864.1"/>
    </source>
</evidence>
<dbReference type="InterPro" id="IPR004839">
    <property type="entry name" value="Aminotransferase_I/II_large"/>
</dbReference>
<dbReference type="InterPro" id="IPR002586">
    <property type="entry name" value="CobQ/CobB/MinD/ParA_Nub-bd_dom"/>
</dbReference>
<evidence type="ECO:0000259" key="11">
    <source>
        <dbReference type="Pfam" id="PF01656"/>
    </source>
</evidence>
<dbReference type="GO" id="GO:0009236">
    <property type="term" value="P:cobalamin biosynthetic process"/>
    <property type="evidence" value="ECO:0007669"/>
    <property type="project" value="UniProtKB-UniRule"/>
</dbReference>
<dbReference type="AlphaFoldDB" id="A0A450YQN8"/>
<protein>
    <recommendedName>
        <fullName evidence="4 9">Cobyric acid synthase</fullName>
    </recommendedName>
</protein>
<dbReference type="InterPro" id="IPR015422">
    <property type="entry name" value="PyrdxlP-dep_Trfase_small"/>
</dbReference>
<keyword evidence="6 9" id="KW-0315">Glutamine amidotransferase</keyword>
<feature type="domain" description="CobB/CobQ-like glutamine amidotransferase" evidence="12">
    <location>
        <begin position="659"/>
        <end position="852"/>
    </location>
</feature>
<dbReference type="GO" id="GO:0030170">
    <property type="term" value="F:pyridoxal phosphate binding"/>
    <property type="evidence" value="ECO:0007669"/>
    <property type="project" value="InterPro"/>
</dbReference>
<accession>A0A450YQN8</accession>
<feature type="active site" description="Nucleophile" evidence="9">
    <location>
        <position position="738"/>
    </location>
</feature>